<comment type="similarity">
    <text evidence="1">Belongs to the complex I NDUFA12 subunit family.</text>
</comment>
<dbReference type="AlphaFoldDB" id="A0A4S2KY42"/>
<dbReference type="PANTHER" id="PTHR32470">
    <property type="entry name" value="ADH DEHYDROGENASE [UBIQUINONE] 1 ALPHA SUBCOMPLEX ASSEMBLY FACTOR 2"/>
    <property type="match status" value="1"/>
</dbReference>
<evidence type="ECO:0000256" key="1">
    <source>
        <dbReference type="ARBA" id="ARBA00007355"/>
    </source>
</evidence>
<dbReference type="GO" id="GO:0032981">
    <property type="term" value="P:mitochondrial respiratory chain complex I assembly"/>
    <property type="evidence" value="ECO:0007669"/>
    <property type="project" value="TreeGrafter"/>
</dbReference>
<accession>A0A4S2KY42</accession>
<protein>
    <recommendedName>
        <fullName evidence="4">Mimitin, mitochondrial</fullName>
    </recommendedName>
</protein>
<dbReference type="GO" id="GO:0045271">
    <property type="term" value="C:respiratory chain complex I"/>
    <property type="evidence" value="ECO:0007669"/>
    <property type="project" value="InterPro"/>
</dbReference>
<dbReference type="InterPro" id="IPR052618">
    <property type="entry name" value="ComplexI_NDUFA12"/>
</dbReference>
<gene>
    <name evidence="2" type="ORF">DBV15_05451</name>
</gene>
<proteinExistence type="inferred from homology"/>
<evidence type="ECO:0000313" key="2">
    <source>
        <dbReference type="EMBL" id="TGZ53128.1"/>
    </source>
</evidence>
<evidence type="ECO:0000313" key="3">
    <source>
        <dbReference type="Proteomes" id="UP000310200"/>
    </source>
</evidence>
<dbReference type="PANTHER" id="PTHR32470:SF2">
    <property type="entry name" value="NADH DEHYDROGENASE [UBIQUINONE] 1 ALPHA SUBCOMPLEX ASSEMBLY FACTOR 2"/>
    <property type="match status" value="1"/>
</dbReference>
<reference evidence="2 3" key="1">
    <citation type="journal article" date="2019" name="Philos. Trans. R. Soc. Lond., B, Biol. Sci.">
        <title>Ant behaviour and brain gene expression of defending hosts depend on the ecological success of the intruding social parasite.</title>
        <authorList>
            <person name="Kaur R."/>
            <person name="Stoldt M."/>
            <person name="Jongepier E."/>
            <person name="Feldmeyer B."/>
            <person name="Menzel F."/>
            <person name="Bornberg-Bauer E."/>
            <person name="Foitzik S."/>
        </authorList>
    </citation>
    <scope>NUCLEOTIDE SEQUENCE [LARGE SCALE GENOMIC DNA]</scope>
    <source>
        <tissue evidence="2">Whole body</tissue>
    </source>
</reference>
<dbReference type="EMBL" id="QBLH01001095">
    <property type="protein sequence ID" value="TGZ53128.1"/>
    <property type="molecule type" value="Genomic_DNA"/>
</dbReference>
<comment type="caution">
    <text evidence="2">The sequence shown here is derived from an EMBL/GenBank/DDBJ whole genome shotgun (WGS) entry which is preliminary data.</text>
</comment>
<evidence type="ECO:0008006" key="4">
    <source>
        <dbReference type="Google" id="ProtNLM"/>
    </source>
</evidence>
<dbReference type="InterPro" id="IPR007763">
    <property type="entry name" value="NDUFA12"/>
</dbReference>
<name>A0A4S2KY42_9HYME</name>
<dbReference type="Pfam" id="PF05071">
    <property type="entry name" value="NDUFA12"/>
    <property type="match status" value="1"/>
</dbReference>
<dbReference type="Proteomes" id="UP000310200">
    <property type="component" value="Unassembled WGS sequence"/>
</dbReference>
<dbReference type="STRING" id="300112.A0A4S2KY42"/>
<keyword evidence="3" id="KW-1185">Reference proteome</keyword>
<organism evidence="2 3">
    <name type="scientific">Temnothorax longispinosus</name>
    <dbReference type="NCBI Taxonomy" id="300112"/>
    <lineage>
        <taxon>Eukaryota</taxon>
        <taxon>Metazoa</taxon>
        <taxon>Ecdysozoa</taxon>
        <taxon>Arthropoda</taxon>
        <taxon>Hexapoda</taxon>
        <taxon>Insecta</taxon>
        <taxon>Pterygota</taxon>
        <taxon>Neoptera</taxon>
        <taxon>Endopterygota</taxon>
        <taxon>Hymenoptera</taxon>
        <taxon>Apocrita</taxon>
        <taxon>Aculeata</taxon>
        <taxon>Formicoidea</taxon>
        <taxon>Formicidae</taxon>
        <taxon>Myrmicinae</taxon>
        <taxon>Temnothorax</taxon>
    </lineage>
</organism>
<dbReference type="GO" id="GO:0005739">
    <property type="term" value="C:mitochondrion"/>
    <property type="evidence" value="ECO:0007669"/>
    <property type="project" value="TreeGrafter"/>
</dbReference>
<sequence>MAKERGVMKMLWNSFVSSLKPRYARRKLIGEDYYGTKYYEEEIRYSARKRPPRYFVPVNKEDFEQERPGEWEAWLRYRRKEPPTREEIETNYQLAMTKKENAARLLQENRPKSEDLPVTSSTTQADVPGNFPVYKDYKDYDRAVQFLITFCDLVTTNLRLEP</sequence>